<evidence type="ECO:0000313" key="2">
    <source>
        <dbReference type="EMBL" id="CAG7717358.1"/>
    </source>
</evidence>
<keyword evidence="1" id="KW-0812">Transmembrane</keyword>
<gene>
    <name evidence="2" type="ORF">AFUS01_LOCUS6818</name>
</gene>
<proteinExistence type="predicted"/>
<keyword evidence="1" id="KW-1133">Transmembrane helix</keyword>
<dbReference type="AlphaFoldDB" id="A0A8J2JBT8"/>
<keyword evidence="3" id="KW-1185">Reference proteome</keyword>
<protein>
    <submittedName>
        <fullName evidence="2">Uncharacterized protein</fullName>
    </submittedName>
</protein>
<feature type="transmembrane region" description="Helical" evidence="1">
    <location>
        <begin position="12"/>
        <end position="30"/>
    </location>
</feature>
<keyword evidence="1" id="KW-0472">Membrane</keyword>
<comment type="caution">
    <text evidence="2">The sequence shown here is derived from an EMBL/GenBank/DDBJ whole genome shotgun (WGS) entry which is preliminary data.</text>
</comment>
<dbReference type="Proteomes" id="UP000708208">
    <property type="component" value="Unassembled WGS sequence"/>
</dbReference>
<dbReference type="EMBL" id="CAJVCH010045123">
    <property type="protein sequence ID" value="CAG7717358.1"/>
    <property type="molecule type" value="Genomic_DNA"/>
</dbReference>
<evidence type="ECO:0000256" key="1">
    <source>
        <dbReference type="SAM" id="Phobius"/>
    </source>
</evidence>
<name>A0A8J2JBT8_9HEXA</name>
<organism evidence="2 3">
    <name type="scientific">Allacma fusca</name>
    <dbReference type="NCBI Taxonomy" id="39272"/>
    <lineage>
        <taxon>Eukaryota</taxon>
        <taxon>Metazoa</taxon>
        <taxon>Ecdysozoa</taxon>
        <taxon>Arthropoda</taxon>
        <taxon>Hexapoda</taxon>
        <taxon>Collembola</taxon>
        <taxon>Symphypleona</taxon>
        <taxon>Sminthuridae</taxon>
        <taxon>Allacma</taxon>
    </lineage>
</organism>
<evidence type="ECO:0000313" key="3">
    <source>
        <dbReference type="Proteomes" id="UP000708208"/>
    </source>
</evidence>
<sequence>MKFSYNNQKKMWVRTMLFSLMSSTVLYLVGENMIHNSTIALLSLLPNISSSSPLMKEPQAVPETPVIINAEESTTMWSPTAELLHLTRLGISERPEFLEVLGERVHEVPKKKSTRSRFVLCCELCEQVQG</sequence>
<reference evidence="2" key="1">
    <citation type="submission" date="2021-06" db="EMBL/GenBank/DDBJ databases">
        <authorList>
            <person name="Hodson N. C."/>
            <person name="Mongue J. A."/>
            <person name="Jaron S. K."/>
        </authorList>
    </citation>
    <scope>NUCLEOTIDE SEQUENCE</scope>
</reference>
<accession>A0A8J2JBT8</accession>